<organism evidence="2 3">
    <name type="scientific">Polyplosphaeria fusca</name>
    <dbReference type="NCBI Taxonomy" id="682080"/>
    <lineage>
        <taxon>Eukaryota</taxon>
        <taxon>Fungi</taxon>
        <taxon>Dikarya</taxon>
        <taxon>Ascomycota</taxon>
        <taxon>Pezizomycotina</taxon>
        <taxon>Dothideomycetes</taxon>
        <taxon>Pleosporomycetidae</taxon>
        <taxon>Pleosporales</taxon>
        <taxon>Tetraplosphaeriaceae</taxon>
        <taxon>Polyplosphaeria</taxon>
    </lineage>
</organism>
<evidence type="ECO:0000313" key="3">
    <source>
        <dbReference type="Proteomes" id="UP000799444"/>
    </source>
</evidence>
<protein>
    <submittedName>
        <fullName evidence="2">Uncharacterized protein</fullName>
    </submittedName>
</protein>
<feature type="region of interest" description="Disordered" evidence="1">
    <location>
        <begin position="123"/>
        <end position="159"/>
    </location>
</feature>
<keyword evidence="3" id="KW-1185">Reference proteome</keyword>
<name>A0A9P4UWF5_9PLEO</name>
<evidence type="ECO:0000313" key="2">
    <source>
        <dbReference type="EMBL" id="KAF2731007.1"/>
    </source>
</evidence>
<accession>A0A9P4UWF5</accession>
<dbReference type="AlphaFoldDB" id="A0A9P4UWF5"/>
<dbReference type="EMBL" id="ML996204">
    <property type="protein sequence ID" value="KAF2731007.1"/>
    <property type="molecule type" value="Genomic_DNA"/>
</dbReference>
<proteinExistence type="predicted"/>
<feature type="compositionally biased region" description="Basic and acidic residues" evidence="1">
    <location>
        <begin position="58"/>
        <end position="67"/>
    </location>
</feature>
<dbReference type="Proteomes" id="UP000799444">
    <property type="component" value="Unassembled WGS sequence"/>
</dbReference>
<evidence type="ECO:0000256" key="1">
    <source>
        <dbReference type="SAM" id="MobiDB-lite"/>
    </source>
</evidence>
<gene>
    <name evidence="2" type="ORF">EJ04DRAFT_526459</name>
</gene>
<feature type="region of interest" description="Disordered" evidence="1">
    <location>
        <begin position="18"/>
        <end position="89"/>
    </location>
</feature>
<sequence length="343" mass="38522">MNPLSLFSERHMAYRRIAHPPREGTWGAPTISPPPRTVDVPGEISSNPPNGPLQPLTYEERMARELGSDDFEAAASEPSEDPPPTYEDAVRDRWNARPRDQRDIVAHGRSSSVPANVTLNPRVESTSTQTSPPVPAASSDPTEQDSETNNDDLTLRPSTSLPLEGALARTAEMARIAQQHPPPSPYPVKSLQIRITKAADSNLETLFRGTNPGRKSLPLALTLRANALQINIPITLKKRNHDHRPQEDDWTNDRDPVTEDVLKLRMEQVPPNEYLQIRTLVAWHGRIPCEMWDARKQDAEHMQCMLIGPEFWCLAGHVDWPLKWKEPRQEGGGIWGMIRGWIG</sequence>
<comment type="caution">
    <text evidence="2">The sequence shown here is derived from an EMBL/GenBank/DDBJ whole genome shotgun (WGS) entry which is preliminary data.</text>
</comment>
<reference evidence="2" key="1">
    <citation type="journal article" date="2020" name="Stud. Mycol.">
        <title>101 Dothideomycetes genomes: a test case for predicting lifestyles and emergence of pathogens.</title>
        <authorList>
            <person name="Haridas S."/>
            <person name="Albert R."/>
            <person name="Binder M."/>
            <person name="Bloem J."/>
            <person name="Labutti K."/>
            <person name="Salamov A."/>
            <person name="Andreopoulos B."/>
            <person name="Baker S."/>
            <person name="Barry K."/>
            <person name="Bills G."/>
            <person name="Bluhm B."/>
            <person name="Cannon C."/>
            <person name="Castanera R."/>
            <person name="Culley D."/>
            <person name="Daum C."/>
            <person name="Ezra D."/>
            <person name="Gonzalez J."/>
            <person name="Henrissat B."/>
            <person name="Kuo A."/>
            <person name="Liang C."/>
            <person name="Lipzen A."/>
            <person name="Lutzoni F."/>
            <person name="Magnuson J."/>
            <person name="Mondo S."/>
            <person name="Nolan M."/>
            <person name="Ohm R."/>
            <person name="Pangilinan J."/>
            <person name="Park H.-J."/>
            <person name="Ramirez L."/>
            <person name="Alfaro M."/>
            <person name="Sun H."/>
            <person name="Tritt A."/>
            <person name="Yoshinaga Y."/>
            <person name="Zwiers L.-H."/>
            <person name="Turgeon B."/>
            <person name="Goodwin S."/>
            <person name="Spatafora J."/>
            <person name="Crous P."/>
            <person name="Grigoriev I."/>
        </authorList>
    </citation>
    <scope>NUCLEOTIDE SEQUENCE</scope>
    <source>
        <strain evidence="2">CBS 125425</strain>
    </source>
</reference>